<keyword evidence="10" id="KW-0418">Kinase</keyword>
<proteinExistence type="predicted"/>
<dbReference type="EC" id="2.7.13.3" evidence="3"/>
<dbReference type="PROSITE" id="PS50112">
    <property type="entry name" value="PAS"/>
    <property type="match status" value="1"/>
</dbReference>
<dbReference type="CDD" id="cd16922">
    <property type="entry name" value="HATPase_EvgS-ArcB-TorS-like"/>
    <property type="match status" value="1"/>
</dbReference>
<sequence length="1293" mass="143649">MKVLIRSLLVVLAYVVFGKLSILLAPSPGYAAPIFPPAGIALAAIFIGGKRLLPSVLIGSFLLNLWIGYSSGQALNVTAIIAASCIAASSALQAGVGSWLLMKMIGQPLRLDRIGEIVRFMLLAPVSCLISSTLSVSSLVALGIFSFKSLAGNWAIWWIGDTFGVMLLFPLTMIAAGQPRELWKRRVNSVAVPILLAFAIFVLIFFRANQWEYDDSLNDFRQTSQTVKNDVEAKLSEQESLLEQLAGLMTQDKTRKVTREGFASFVSRSLARYPMIQALEWAPIIFNAERQKFEIIQRKDVPKFDIKERDAQGKLLTAQVRDSYYPVVYVEPLAGNEPALGFDLASNPTRLAAIQKAIATGKTVISAPLKLVQEQQQQSGALLLLPVDANNPKSDVVLTVLRLGDFMESLLQRTRPMIYSRLIDVDEKKIVYDNFEPKNLRNLLAYDFEFGSRRYRLETAPTPNYLALHRSWQSWALLAIGMLGTSLLGSLLLMGSGYASRIKQEVKERTAELLEAKKEVERENQKKLALLQNASDGLHIVNPDGILIEASDSFCTMLGYQRNELIGKHVSFWDAMHSRDQISKAIELNLSTKTLYSFVSHHRRKDGSIIDVEINAVPHNSDGEYVLINSSRDITERNQSLAQLKLAKELAEEASRAKSDFLANMSHEIRTPMNGIIGMTELALDTDLNEEQKGYIELVKSSADALLTIINDILDFSKIEAGKMQIDNIDFDLHDMLSQTTRSLAIRADQKNLELLLDIDPAIPRMLKGDPGRLRQVLINLIGNAIKFTERGEIVIKATLREGAAISELIPLRISVRDTGIGIPEEKFKAIFDSFSQADTSTTRVYGGTGLGLSISARLVELMGGSISLESALGNGSTFYIDIPIERAQGNAVMHDEALFLKNMRVLIVDDNLTNREIALELTQRWGMLPTAVEGGQQAIDELTRAKQADEPYELLLLDVRMPDMNGFSVIEELRAQHADDIAPVMMLTSEGQRGDAQKCRELGVSAYLLKPYTQSDLFAAIMNTLGLIDKPEPVLVTRHFLRESKHKLNVLLAEDNSVNQTLVKGLLTKFGHSIEVAQNGLEAVEKWHAGRYDLILMDVDMPVLNGYAATEQIRQSEQANPEQHIPIIGLTAHVVEGTREKCLAAGMDGYLSKPINIEALWRELNKLGQAIRTDEPPAPTINYALAVADFNKTRRNVDEDQDIFNKIVELFLVDAPSHVQQIKDGIAQNSTDKIRHSAHTLRGMLGIFSAERSMQIARTIEQEAGQKDLRGLTKELEIALAELEDMIKAYQW</sequence>
<dbReference type="InterPro" id="IPR008207">
    <property type="entry name" value="Sig_transdc_His_kin_Hpt_dom"/>
</dbReference>
<dbReference type="PRINTS" id="PR00344">
    <property type="entry name" value="BCTRLSENSOR"/>
</dbReference>
<evidence type="ECO:0000256" key="10">
    <source>
        <dbReference type="ARBA" id="ARBA00022777"/>
    </source>
</evidence>
<dbReference type="PANTHER" id="PTHR45339:SF1">
    <property type="entry name" value="HYBRID SIGNAL TRANSDUCTION HISTIDINE KINASE J"/>
    <property type="match status" value="1"/>
</dbReference>
<dbReference type="PROSITE" id="PS50109">
    <property type="entry name" value="HIS_KIN"/>
    <property type="match status" value="1"/>
</dbReference>
<feature type="transmembrane region" description="Helical" evidence="23">
    <location>
        <begin position="187"/>
        <end position="206"/>
    </location>
</feature>
<dbReference type="GO" id="GO:0000155">
    <property type="term" value="F:phosphorelay sensor kinase activity"/>
    <property type="evidence" value="ECO:0007669"/>
    <property type="project" value="InterPro"/>
</dbReference>
<dbReference type="InterPro" id="IPR036890">
    <property type="entry name" value="HATPase_C_sf"/>
</dbReference>
<gene>
    <name evidence="29" type="ORF">E2I14_09855</name>
</gene>
<name>A0A4V3AUR0_9BURK</name>
<evidence type="ECO:0000256" key="12">
    <source>
        <dbReference type="ARBA" id="ARBA00022989"/>
    </source>
</evidence>
<dbReference type="Pfam" id="PF13426">
    <property type="entry name" value="PAS_9"/>
    <property type="match status" value="1"/>
</dbReference>
<evidence type="ECO:0000256" key="8">
    <source>
        <dbReference type="ARBA" id="ARBA00022729"/>
    </source>
</evidence>
<feature type="domain" description="Histidine kinase" evidence="24">
    <location>
        <begin position="664"/>
        <end position="887"/>
    </location>
</feature>
<dbReference type="SMART" id="SM00387">
    <property type="entry name" value="HATPase_c"/>
    <property type="match status" value="1"/>
</dbReference>
<dbReference type="SUPFAM" id="SSF55874">
    <property type="entry name" value="ATPase domain of HSP90 chaperone/DNA topoisomerase II/histidine kinase"/>
    <property type="match status" value="1"/>
</dbReference>
<dbReference type="Gene3D" id="3.30.565.10">
    <property type="entry name" value="Histidine kinase-like ATPase, C-terminal domain"/>
    <property type="match status" value="1"/>
</dbReference>
<dbReference type="CDD" id="cd00156">
    <property type="entry name" value="REC"/>
    <property type="match status" value="1"/>
</dbReference>
<feature type="coiled-coil region" evidence="22">
    <location>
        <begin position="499"/>
        <end position="533"/>
    </location>
</feature>
<keyword evidence="5 21" id="KW-0597">Phosphoprotein</keyword>
<dbReference type="Pfam" id="PF02518">
    <property type="entry name" value="HATPase_c"/>
    <property type="match status" value="1"/>
</dbReference>
<dbReference type="Gene3D" id="3.40.50.2300">
    <property type="match status" value="2"/>
</dbReference>
<keyword evidence="9" id="KW-0547">Nucleotide-binding</keyword>
<dbReference type="InterPro" id="IPR005467">
    <property type="entry name" value="His_kinase_dom"/>
</dbReference>
<dbReference type="InterPro" id="IPR007895">
    <property type="entry name" value="MASE1"/>
</dbReference>
<dbReference type="Gene3D" id="1.10.287.130">
    <property type="match status" value="1"/>
</dbReference>
<dbReference type="PANTHER" id="PTHR45339">
    <property type="entry name" value="HYBRID SIGNAL TRANSDUCTION HISTIDINE KINASE J"/>
    <property type="match status" value="1"/>
</dbReference>
<evidence type="ECO:0000256" key="7">
    <source>
        <dbReference type="ARBA" id="ARBA00022692"/>
    </source>
</evidence>
<evidence type="ECO:0000256" key="1">
    <source>
        <dbReference type="ARBA" id="ARBA00000085"/>
    </source>
</evidence>
<evidence type="ECO:0000256" key="13">
    <source>
        <dbReference type="ARBA" id="ARBA00023012"/>
    </source>
</evidence>
<dbReference type="Pfam" id="PF03924">
    <property type="entry name" value="CHASE"/>
    <property type="match status" value="1"/>
</dbReference>
<feature type="modified residue" description="Phosphohistidine" evidence="20">
    <location>
        <position position="1240"/>
    </location>
</feature>
<feature type="modified residue" description="4-aspartylphosphate" evidence="21">
    <location>
        <position position="1099"/>
    </location>
</feature>
<evidence type="ECO:0000259" key="27">
    <source>
        <dbReference type="PROSITE" id="PS50839"/>
    </source>
</evidence>
<feature type="domain" description="Response regulatory" evidence="25">
    <location>
        <begin position="1050"/>
        <end position="1169"/>
    </location>
</feature>
<evidence type="ECO:0000256" key="16">
    <source>
        <dbReference type="ARBA" id="ARBA00058004"/>
    </source>
</evidence>
<evidence type="ECO:0000256" key="19">
    <source>
        <dbReference type="ARBA" id="ARBA00070152"/>
    </source>
</evidence>
<dbReference type="InterPro" id="IPR004358">
    <property type="entry name" value="Sig_transdc_His_kin-like_C"/>
</dbReference>
<dbReference type="PROSITE" id="PS50839">
    <property type="entry name" value="CHASE"/>
    <property type="match status" value="1"/>
</dbReference>
<dbReference type="InterPro" id="IPR003661">
    <property type="entry name" value="HisK_dim/P_dom"/>
</dbReference>
<evidence type="ECO:0000313" key="29">
    <source>
        <dbReference type="EMBL" id="TDK65900.1"/>
    </source>
</evidence>
<dbReference type="PROSITE" id="PS50110">
    <property type="entry name" value="RESPONSE_REGULATORY"/>
    <property type="match status" value="2"/>
</dbReference>
<dbReference type="InterPro" id="IPR001789">
    <property type="entry name" value="Sig_transdc_resp-reg_receiver"/>
</dbReference>
<evidence type="ECO:0000256" key="15">
    <source>
        <dbReference type="ARBA" id="ARBA00023136"/>
    </source>
</evidence>
<keyword evidence="7 23" id="KW-0812">Transmembrane</keyword>
<evidence type="ECO:0000313" key="30">
    <source>
        <dbReference type="Proteomes" id="UP000294829"/>
    </source>
</evidence>
<reference evidence="29 30" key="1">
    <citation type="submission" date="2019-03" db="EMBL/GenBank/DDBJ databases">
        <title>Sapientia aquatica gen. nov., sp. nov., isolated from a crater lake.</title>
        <authorList>
            <person name="Felfoldi T."/>
            <person name="Szabo A."/>
            <person name="Toth E."/>
            <person name="Schumann P."/>
            <person name="Keki Z."/>
            <person name="Marialigeti K."/>
            <person name="Mathe I."/>
        </authorList>
    </citation>
    <scope>NUCLEOTIDE SEQUENCE [LARGE SCALE GENOMIC DNA]</scope>
    <source>
        <strain evidence="29 30">SA-152</strain>
    </source>
</reference>
<dbReference type="Gene3D" id="1.20.120.160">
    <property type="entry name" value="HPT domain"/>
    <property type="match status" value="1"/>
</dbReference>
<dbReference type="InterPro" id="IPR035965">
    <property type="entry name" value="PAS-like_dom_sf"/>
</dbReference>
<comment type="function">
    <text evidence="16">Member of the two-component regulatory system BvgS/BvgA. Phosphorylates BvgA via a four-step phosphorelay in response to environmental signals.</text>
</comment>
<evidence type="ECO:0000256" key="4">
    <source>
        <dbReference type="ARBA" id="ARBA00022475"/>
    </source>
</evidence>
<evidence type="ECO:0000256" key="5">
    <source>
        <dbReference type="ARBA" id="ARBA00022553"/>
    </source>
</evidence>
<dbReference type="CDD" id="cd00082">
    <property type="entry name" value="HisKA"/>
    <property type="match status" value="1"/>
</dbReference>
<dbReference type="Pfam" id="PF05231">
    <property type="entry name" value="MASE1"/>
    <property type="match status" value="1"/>
</dbReference>
<evidence type="ECO:0000256" key="23">
    <source>
        <dbReference type="SAM" id="Phobius"/>
    </source>
</evidence>
<keyword evidence="11" id="KW-0067">ATP-binding</keyword>
<evidence type="ECO:0000259" key="28">
    <source>
        <dbReference type="PROSITE" id="PS50894"/>
    </source>
</evidence>
<evidence type="ECO:0000256" key="21">
    <source>
        <dbReference type="PROSITE-ProRule" id="PRU00169"/>
    </source>
</evidence>
<keyword evidence="4" id="KW-1003">Cell membrane</keyword>
<dbReference type="SUPFAM" id="SSF47384">
    <property type="entry name" value="Homodimeric domain of signal transducing histidine kinase"/>
    <property type="match status" value="1"/>
</dbReference>
<dbReference type="SMART" id="SM00388">
    <property type="entry name" value="HisKA"/>
    <property type="match status" value="1"/>
</dbReference>
<feature type="transmembrane region" description="Helical" evidence="23">
    <location>
        <begin position="122"/>
        <end position="144"/>
    </location>
</feature>
<evidence type="ECO:0000256" key="11">
    <source>
        <dbReference type="ARBA" id="ARBA00022840"/>
    </source>
</evidence>
<dbReference type="EMBL" id="SMYL01000004">
    <property type="protein sequence ID" value="TDK65900.1"/>
    <property type="molecule type" value="Genomic_DNA"/>
</dbReference>
<dbReference type="CDD" id="cd00130">
    <property type="entry name" value="PAS"/>
    <property type="match status" value="1"/>
</dbReference>
<dbReference type="Pfam" id="PF00072">
    <property type="entry name" value="Response_reg"/>
    <property type="match status" value="2"/>
</dbReference>
<dbReference type="CDD" id="cd17546">
    <property type="entry name" value="REC_hyHK_CKI1_RcsC-like"/>
    <property type="match status" value="1"/>
</dbReference>
<keyword evidence="8" id="KW-0732">Signal</keyword>
<comment type="caution">
    <text evidence="29">The sequence shown here is derived from an EMBL/GenBank/DDBJ whole genome shotgun (WGS) entry which is preliminary data.</text>
</comment>
<dbReference type="FunFam" id="1.10.287.130:FF:000002">
    <property type="entry name" value="Two-component osmosensing histidine kinase"/>
    <property type="match status" value="1"/>
</dbReference>
<dbReference type="OrthoDB" id="5290456at2"/>
<dbReference type="Gene3D" id="3.30.450.20">
    <property type="entry name" value="PAS domain"/>
    <property type="match status" value="1"/>
</dbReference>
<dbReference type="SMART" id="SM01079">
    <property type="entry name" value="CHASE"/>
    <property type="match status" value="1"/>
</dbReference>
<dbReference type="SMART" id="SM00448">
    <property type="entry name" value="REC"/>
    <property type="match status" value="2"/>
</dbReference>
<evidence type="ECO:0000259" key="26">
    <source>
        <dbReference type="PROSITE" id="PS50112"/>
    </source>
</evidence>
<evidence type="ECO:0000256" key="18">
    <source>
        <dbReference type="ARBA" id="ARBA00068150"/>
    </source>
</evidence>
<dbReference type="InterPro" id="IPR003594">
    <property type="entry name" value="HATPase_dom"/>
</dbReference>
<feature type="domain" description="Response regulatory" evidence="25">
    <location>
        <begin position="905"/>
        <end position="1026"/>
    </location>
</feature>
<dbReference type="InterPro" id="IPR036097">
    <property type="entry name" value="HisK_dim/P_sf"/>
</dbReference>
<dbReference type="InterPro" id="IPR000014">
    <property type="entry name" value="PAS"/>
</dbReference>
<keyword evidence="30" id="KW-1185">Reference proteome</keyword>
<evidence type="ECO:0000256" key="9">
    <source>
        <dbReference type="ARBA" id="ARBA00022741"/>
    </source>
</evidence>
<dbReference type="SUPFAM" id="SSF52172">
    <property type="entry name" value="CheY-like"/>
    <property type="match status" value="2"/>
</dbReference>
<evidence type="ECO:0000259" key="24">
    <source>
        <dbReference type="PROSITE" id="PS50109"/>
    </source>
</evidence>
<feature type="transmembrane region" description="Helical" evidence="23">
    <location>
        <begin position="156"/>
        <end position="175"/>
    </location>
</feature>
<evidence type="ECO:0000256" key="3">
    <source>
        <dbReference type="ARBA" id="ARBA00012438"/>
    </source>
</evidence>
<dbReference type="Pfam" id="PF01627">
    <property type="entry name" value="Hpt"/>
    <property type="match status" value="1"/>
</dbReference>
<comment type="subcellular location">
    <subcellularLocation>
        <location evidence="2">Cell membrane</location>
        <topology evidence="2">Multi-pass membrane protein</topology>
    </subcellularLocation>
</comment>
<feature type="domain" description="PAS" evidence="26">
    <location>
        <begin position="523"/>
        <end position="581"/>
    </location>
</feature>
<keyword evidence="15 23" id="KW-0472">Membrane</keyword>
<feature type="domain" description="HPt" evidence="28">
    <location>
        <begin position="1201"/>
        <end position="1291"/>
    </location>
</feature>
<organism evidence="29 30">
    <name type="scientific">Sapientia aquatica</name>
    <dbReference type="NCBI Taxonomy" id="1549640"/>
    <lineage>
        <taxon>Bacteria</taxon>
        <taxon>Pseudomonadati</taxon>
        <taxon>Pseudomonadota</taxon>
        <taxon>Betaproteobacteria</taxon>
        <taxon>Burkholderiales</taxon>
        <taxon>Oxalobacteraceae</taxon>
        <taxon>Sapientia</taxon>
    </lineage>
</organism>
<dbReference type="RefSeq" id="WP_133327958.1">
    <property type="nucleotide sequence ID" value="NZ_SMYL01000004.1"/>
</dbReference>
<dbReference type="SMART" id="SM00091">
    <property type="entry name" value="PAS"/>
    <property type="match status" value="1"/>
</dbReference>
<dbReference type="InterPro" id="IPR011006">
    <property type="entry name" value="CheY-like_superfamily"/>
</dbReference>
<dbReference type="PROSITE" id="PS50894">
    <property type="entry name" value="HPT"/>
    <property type="match status" value="1"/>
</dbReference>
<evidence type="ECO:0000256" key="14">
    <source>
        <dbReference type="ARBA" id="ARBA00023026"/>
    </source>
</evidence>
<keyword evidence="14" id="KW-0843">Virulence</keyword>
<dbReference type="InterPro" id="IPR042240">
    <property type="entry name" value="CHASE_sf"/>
</dbReference>
<accession>A0A4V3AUR0</accession>
<dbReference type="InterPro" id="IPR036641">
    <property type="entry name" value="HPT_dom_sf"/>
</dbReference>
<feature type="transmembrane region" description="Helical" evidence="23">
    <location>
        <begin position="75"/>
        <end position="101"/>
    </location>
</feature>
<evidence type="ECO:0000259" key="25">
    <source>
        <dbReference type="PROSITE" id="PS50110"/>
    </source>
</evidence>
<evidence type="ECO:0000256" key="22">
    <source>
        <dbReference type="SAM" id="Coils"/>
    </source>
</evidence>
<dbReference type="Gene3D" id="3.30.450.350">
    <property type="entry name" value="CHASE domain"/>
    <property type="match status" value="1"/>
</dbReference>
<dbReference type="Pfam" id="PF00512">
    <property type="entry name" value="HisKA"/>
    <property type="match status" value="1"/>
</dbReference>
<evidence type="ECO:0000256" key="17">
    <source>
        <dbReference type="ARBA" id="ARBA00064003"/>
    </source>
</evidence>
<dbReference type="SUPFAM" id="SSF55785">
    <property type="entry name" value="PYP-like sensor domain (PAS domain)"/>
    <property type="match status" value="1"/>
</dbReference>
<keyword evidence="6" id="KW-0808">Transferase</keyword>
<keyword evidence="12 23" id="KW-1133">Transmembrane helix</keyword>
<feature type="modified residue" description="4-aspartylphosphate" evidence="21">
    <location>
        <position position="959"/>
    </location>
</feature>
<feature type="transmembrane region" description="Helical" evidence="23">
    <location>
        <begin position="52"/>
        <end position="69"/>
    </location>
</feature>
<dbReference type="NCBIfam" id="TIGR00229">
    <property type="entry name" value="sensory_box"/>
    <property type="match status" value="1"/>
</dbReference>
<feature type="transmembrane region" description="Helical" evidence="23">
    <location>
        <begin position="28"/>
        <end position="47"/>
    </location>
</feature>
<evidence type="ECO:0000256" key="2">
    <source>
        <dbReference type="ARBA" id="ARBA00004651"/>
    </source>
</evidence>
<dbReference type="GO" id="GO:0005524">
    <property type="term" value="F:ATP binding"/>
    <property type="evidence" value="ECO:0007669"/>
    <property type="project" value="UniProtKB-KW"/>
</dbReference>
<dbReference type="InterPro" id="IPR006189">
    <property type="entry name" value="CHASE_dom"/>
</dbReference>
<comment type="subunit">
    <text evidence="17">At low DSF concentrations, interacts with RpfF.</text>
</comment>
<evidence type="ECO:0000256" key="6">
    <source>
        <dbReference type="ARBA" id="ARBA00022679"/>
    </source>
</evidence>
<dbReference type="GO" id="GO:0005886">
    <property type="term" value="C:plasma membrane"/>
    <property type="evidence" value="ECO:0007669"/>
    <property type="project" value="UniProtKB-SubCell"/>
</dbReference>
<keyword evidence="13" id="KW-0902">Two-component regulatory system</keyword>
<feature type="domain" description="CHASE" evidence="27">
    <location>
        <begin position="253"/>
        <end position="413"/>
    </location>
</feature>
<comment type="catalytic activity">
    <reaction evidence="1">
        <text>ATP + protein L-histidine = ADP + protein N-phospho-L-histidine.</text>
        <dbReference type="EC" id="2.7.13.3"/>
    </reaction>
</comment>
<keyword evidence="22" id="KW-0175">Coiled coil</keyword>
<protein>
    <recommendedName>
        <fullName evidence="18">Sensory/regulatory protein RpfC</fullName>
        <ecNumber evidence="3">2.7.13.3</ecNumber>
    </recommendedName>
    <alternativeName>
        <fullName evidence="19">Virulence sensor protein BvgS</fullName>
    </alternativeName>
</protein>
<dbReference type="SUPFAM" id="SSF47226">
    <property type="entry name" value="Histidine-containing phosphotransfer domain, HPT domain"/>
    <property type="match status" value="1"/>
</dbReference>
<dbReference type="Proteomes" id="UP000294829">
    <property type="component" value="Unassembled WGS sequence"/>
</dbReference>
<dbReference type="FunFam" id="3.30.565.10:FF:000010">
    <property type="entry name" value="Sensor histidine kinase RcsC"/>
    <property type="match status" value="1"/>
</dbReference>
<evidence type="ECO:0000256" key="20">
    <source>
        <dbReference type="PROSITE-ProRule" id="PRU00110"/>
    </source>
</evidence>